<protein>
    <submittedName>
        <fullName evidence="2">Uncharacterized protein</fullName>
    </submittedName>
</protein>
<evidence type="ECO:0000313" key="2">
    <source>
        <dbReference type="EMBL" id="VDI08914.1"/>
    </source>
</evidence>
<organism evidence="2 3">
    <name type="scientific">Mytilus galloprovincialis</name>
    <name type="common">Mediterranean mussel</name>
    <dbReference type="NCBI Taxonomy" id="29158"/>
    <lineage>
        <taxon>Eukaryota</taxon>
        <taxon>Metazoa</taxon>
        <taxon>Spiralia</taxon>
        <taxon>Lophotrochozoa</taxon>
        <taxon>Mollusca</taxon>
        <taxon>Bivalvia</taxon>
        <taxon>Autobranchia</taxon>
        <taxon>Pteriomorphia</taxon>
        <taxon>Mytilida</taxon>
        <taxon>Mytiloidea</taxon>
        <taxon>Mytilidae</taxon>
        <taxon>Mytilinae</taxon>
        <taxon>Mytilus</taxon>
    </lineage>
</organism>
<feature type="compositionally biased region" description="Basic and acidic residues" evidence="1">
    <location>
        <begin position="1"/>
        <end position="30"/>
    </location>
</feature>
<comment type="caution">
    <text evidence="2">The sequence shown here is derived from an EMBL/GenBank/DDBJ whole genome shotgun (WGS) entry which is preliminary data.</text>
</comment>
<dbReference type="Proteomes" id="UP000596742">
    <property type="component" value="Unassembled WGS sequence"/>
</dbReference>
<evidence type="ECO:0000313" key="3">
    <source>
        <dbReference type="Proteomes" id="UP000596742"/>
    </source>
</evidence>
<dbReference type="AlphaFoldDB" id="A0A8B6CRL0"/>
<proteinExistence type="predicted"/>
<accession>A0A8B6CRL0</accession>
<gene>
    <name evidence="2" type="ORF">MGAL_10B002668</name>
</gene>
<name>A0A8B6CRL0_MYTGA</name>
<feature type="region of interest" description="Disordered" evidence="1">
    <location>
        <begin position="1"/>
        <end position="79"/>
    </location>
</feature>
<sequence>MKKGDRRIEMEHLKRRKENKEGDRESIKENGKKKRKQENGNGACRTEKGERSTHLTENGDMWNIPEFNSDIDSEQWDLK</sequence>
<feature type="compositionally biased region" description="Acidic residues" evidence="1">
    <location>
        <begin position="69"/>
        <end position="79"/>
    </location>
</feature>
<feature type="compositionally biased region" description="Basic and acidic residues" evidence="1">
    <location>
        <begin position="45"/>
        <end position="54"/>
    </location>
</feature>
<reference evidence="2" key="1">
    <citation type="submission" date="2018-11" db="EMBL/GenBank/DDBJ databases">
        <authorList>
            <person name="Alioto T."/>
            <person name="Alioto T."/>
        </authorList>
    </citation>
    <scope>NUCLEOTIDE SEQUENCE</scope>
</reference>
<dbReference type="EMBL" id="UYJE01002240">
    <property type="protein sequence ID" value="VDI08914.1"/>
    <property type="molecule type" value="Genomic_DNA"/>
</dbReference>
<evidence type="ECO:0000256" key="1">
    <source>
        <dbReference type="SAM" id="MobiDB-lite"/>
    </source>
</evidence>
<keyword evidence="3" id="KW-1185">Reference proteome</keyword>